<reference evidence="1 2" key="1">
    <citation type="journal article" date="2019" name="Gut">
        <title>Antibiotics-induced monodominance of a novel gut bacterial order.</title>
        <authorList>
            <person name="Hildebrand F."/>
            <person name="Moitinho-Silva L."/>
            <person name="Blasche S."/>
            <person name="Jahn M.T."/>
            <person name="Gossmann T.I."/>
            <person name="Heuerta-Cepas J."/>
            <person name="Hercog R."/>
            <person name="Luetge M."/>
            <person name="Bahram M."/>
            <person name="Pryszlak A."/>
            <person name="Alves R.J."/>
            <person name="Waszak S.M."/>
            <person name="Zhu A."/>
            <person name="Ye L."/>
            <person name="Costea P.I."/>
            <person name="Aalvink S."/>
            <person name="Belzer C."/>
            <person name="Forslund S.K."/>
            <person name="Sunagawa S."/>
            <person name="Hentschel U."/>
            <person name="Merten C."/>
            <person name="Patil K.R."/>
            <person name="Benes V."/>
            <person name="Bork P."/>
        </authorList>
    </citation>
    <scope>NUCLEOTIDE SEQUENCE [LARGE SCALE GENOMIC DNA]</scope>
    <source>
        <strain evidence="1 2">HDS1380</strain>
    </source>
</reference>
<accession>A0A4Q2KAG5</accession>
<gene>
    <name evidence="1" type="ORF">ESZ91_00985</name>
</gene>
<protein>
    <submittedName>
        <fullName evidence="1">Uncharacterized protein</fullName>
    </submittedName>
</protein>
<evidence type="ECO:0000313" key="2">
    <source>
        <dbReference type="Proteomes" id="UP000291269"/>
    </source>
</evidence>
<proteinExistence type="predicted"/>
<dbReference type="OrthoDB" id="9793586at2"/>
<dbReference type="EMBL" id="SDOZ01000002">
    <property type="protein sequence ID" value="RXZ60989.1"/>
    <property type="molecule type" value="Genomic_DNA"/>
</dbReference>
<dbReference type="AlphaFoldDB" id="A0A4Q2KAG5"/>
<dbReference type="RefSeq" id="WP_129223215.1">
    <property type="nucleotide sequence ID" value="NZ_SDOZ01000002.1"/>
</dbReference>
<keyword evidence="2" id="KW-1185">Reference proteome</keyword>
<dbReference type="Proteomes" id="UP000291269">
    <property type="component" value="Unassembled WGS sequence"/>
</dbReference>
<name>A0A4Q2KAG5_9FIRM</name>
<comment type="caution">
    <text evidence="1">The sequence shown here is derived from an EMBL/GenBank/DDBJ whole genome shotgun (WGS) entry which is preliminary data.</text>
</comment>
<sequence>MSKANGVKNGMVKIITWLLVVLLLLGVAGIVVQFAIKEQGLNYYVEYGGQKYYNNTENSNIWISPNQKCSFTVKSITGKTVDFTVKITANPANDFGFILDGKYYQFYSTTQEKNDYTDIFEVQKSAEGFTVTIPNGMTVQKAVEKQYGDEIELTEELGMLDYFLITVTMDKESVVLPFKFEMVITLDTPSIIF</sequence>
<organism evidence="1 2">
    <name type="scientific">Candidatus Borkfalkia ceftriaxoniphila</name>
    <dbReference type="NCBI Taxonomy" id="2508949"/>
    <lineage>
        <taxon>Bacteria</taxon>
        <taxon>Bacillati</taxon>
        <taxon>Bacillota</taxon>
        <taxon>Clostridia</taxon>
        <taxon>Christensenellales</taxon>
        <taxon>Christensenellaceae</taxon>
        <taxon>Candidatus Borkfalkia</taxon>
    </lineage>
</organism>
<evidence type="ECO:0000313" key="1">
    <source>
        <dbReference type="EMBL" id="RXZ60989.1"/>
    </source>
</evidence>